<dbReference type="CDD" id="cd10158">
    <property type="entry name" value="CsoR-like_DUF156_1"/>
    <property type="match status" value="1"/>
</dbReference>
<dbReference type="EMBL" id="FQZO01000010">
    <property type="protein sequence ID" value="SHJ91078.1"/>
    <property type="molecule type" value="Genomic_DNA"/>
</dbReference>
<organism evidence="1 2">
    <name type="scientific">Clostridium amylolyticum</name>
    <dbReference type="NCBI Taxonomy" id="1121298"/>
    <lineage>
        <taxon>Bacteria</taxon>
        <taxon>Bacillati</taxon>
        <taxon>Bacillota</taxon>
        <taxon>Clostridia</taxon>
        <taxon>Eubacteriales</taxon>
        <taxon>Clostridiaceae</taxon>
        <taxon>Clostridium</taxon>
    </lineage>
</organism>
<evidence type="ECO:0000313" key="1">
    <source>
        <dbReference type="EMBL" id="SHJ91078.1"/>
    </source>
</evidence>
<dbReference type="InterPro" id="IPR003735">
    <property type="entry name" value="Metal_Tscrpt_repr"/>
</dbReference>
<protein>
    <submittedName>
        <fullName evidence="1">DNA-binding transcriptional regulator, FrmR family</fullName>
    </submittedName>
</protein>
<dbReference type="Proteomes" id="UP000184080">
    <property type="component" value="Unassembled WGS sequence"/>
</dbReference>
<dbReference type="OrthoDB" id="9811244at2"/>
<evidence type="ECO:0000313" key="2">
    <source>
        <dbReference type="Proteomes" id="UP000184080"/>
    </source>
</evidence>
<dbReference type="GO" id="GO:0046872">
    <property type="term" value="F:metal ion binding"/>
    <property type="evidence" value="ECO:0007669"/>
    <property type="project" value="InterPro"/>
</dbReference>
<reference evidence="1 2" key="1">
    <citation type="submission" date="2016-11" db="EMBL/GenBank/DDBJ databases">
        <authorList>
            <person name="Jaros S."/>
            <person name="Januszkiewicz K."/>
            <person name="Wedrychowicz H."/>
        </authorList>
    </citation>
    <scope>NUCLEOTIDE SEQUENCE [LARGE SCALE GENOMIC DNA]</scope>
    <source>
        <strain evidence="1 2">DSM 21864</strain>
    </source>
</reference>
<dbReference type="Gene3D" id="1.20.58.1000">
    <property type="entry name" value="Metal-sensitive repressor, helix protomer"/>
    <property type="match status" value="1"/>
</dbReference>
<dbReference type="Pfam" id="PF02583">
    <property type="entry name" value="Trns_repr_metal"/>
    <property type="match status" value="1"/>
</dbReference>
<dbReference type="PANTHER" id="PTHR33677:SF3">
    <property type="entry name" value="COPPER-SENSING TRANSCRIPTIONAL REPRESSOR RICR"/>
    <property type="match status" value="1"/>
</dbReference>
<keyword evidence="2" id="KW-1185">Reference proteome</keyword>
<sequence length="93" mass="10605">MCQEYKHEHQDTKKIIDRMSRAIGHMESIKRMIEEGRDCSEVLIQLSAVRSAINNIGKIVLQDHINNCVVDAVETGDKVVLENLNKAVDKFLK</sequence>
<dbReference type="PANTHER" id="PTHR33677">
    <property type="entry name" value="TRANSCRIPTIONAL REPRESSOR FRMR-RELATED"/>
    <property type="match status" value="1"/>
</dbReference>
<gene>
    <name evidence="1" type="ORF">SAMN05444401_0103</name>
</gene>
<dbReference type="GO" id="GO:0003677">
    <property type="term" value="F:DNA binding"/>
    <property type="evidence" value="ECO:0007669"/>
    <property type="project" value="UniProtKB-KW"/>
</dbReference>
<dbReference type="STRING" id="1121298.SAMN05444401_0103"/>
<dbReference type="AlphaFoldDB" id="A0A1M6N5V1"/>
<keyword evidence="1" id="KW-0238">DNA-binding</keyword>
<name>A0A1M6N5V1_9CLOT</name>
<accession>A0A1M6N5V1</accession>
<proteinExistence type="predicted"/>
<dbReference type="GO" id="GO:0045892">
    <property type="term" value="P:negative regulation of DNA-templated transcription"/>
    <property type="evidence" value="ECO:0007669"/>
    <property type="project" value="UniProtKB-ARBA"/>
</dbReference>
<dbReference type="InterPro" id="IPR038390">
    <property type="entry name" value="Metal_Tscrpt_repr_sf"/>
</dbReference>
<dbReference type="RefSeq" id="WP_073011705.1">
    <property type="nucleotide sequence ID" value="NZ_FQZO01000010.1"/>
</dbReference>